<dbReference type="GO" id="GO:0005506">
    <property type="term" value="F:iron ion binding"/>
    <property type="evidence" value="ECO:0007669"/>
    <property type="project" value="InterPro"/>
</dbReference>
<evidence type="ECO:0000256" key="3">
    <source>
        <dbReference type="ARBA" id="ARBA00023004"/>
    </source>
</evidence>
<dbReference type="Pfam" id="PF00067">
    <property type="entry name" value="p450"/>
    <property type="match status" value="2"/>
</dbReference>
<accession>A0AAV8XZK8</accession>
<organism evidence="6 7">
    <name type="scientific">Aromia moschata</name>
    <dbReference type="NCBI Taxonomy" id="1265417"/>
    <lineage>
        <taxon>Eukaryota</taxon>
        <taxon>Metazoa</taxon>
        <taxon>Ecdysozoa</taxon>
        <taxon>Arthropoda</taxon>
        <taxon>Hexapoda</taxon>
        <taxon>Insecta</taxon>
        <taxon>Pterygota</taxon>
        <taxon>Neoptera</taxon>
        <taxon>Endopterygota</taxon>
        <taxon>Coleoptera</taxon>
        <taxon>Polyphaga</taxon>
        <taxon>Cucujiformia</taxon>
        <taxon>Chrysomeloidea</taxon>
        <taxon>Cerambycidae</taxon>
        <taxon>Cerambycinae</taxon>
        <taxon>Callichromatini</taxon>
        <taxon>Aromia</taxon>
    </lineage>
</organism>
<dbReference type="GO" id="GO:0006805">
    <property type="term" value="P:xenobiotic metabolic process"/>
    <property type="evidence" value="ECO:0007669"/>
    <property type="project" value="TreeGrafter"/>
</dbReference>
<dbReference type="GO" id="GO:0006082">
    <property type="term" value="P:organic acid metabolic process"/>
    <property type="evidence" value="ECO:0007669"/>
    <property type="project" value="TreeGrafter"/>
</dbReference>
<dbReference type="InterPro" id="IPR002401">
    <property type="entry name" value="Cyt_P450_E_grp-I"/>
</dbReference>
<keyword evidence="3 5" id="KW-0408">Iron</keyword>
<comment type="cofactor">
    <cofactor evidence="5">
        <name>heme</name>
        <dbReference type="ChEBI" id="CHEBI:30413"/>
    </cofactor>
</comment>
<dbReference type="InterPro" id="IPR036396">
    <property type="entry name" value="Cyt_P450_sf"/>
</dbReference>
<dbReference type="SUPFAM" id="SSF48264">
    <property type="entry name" value="Cytochrome P450"/>
    <property type="match status" value="1"/>
</dbReference>
<dbReference type="Proteomes" id="UP001162162">
    <property type="component" value="Unassembled WGS sequence"/>
</dbReference>
<keyword evidence="2 5" id="KW-0479">Metal-binding</keyword>
<gene>
    <name evidence="6" type="ORF">NQ318_009713</name>
</gene>
<evidence type="ECO:0008006" key="8">
    <source>
        <dbReference type="Google" id="ProtNLM"/>
    </source>
</evidence>
<evidence type="ECO:0000256" key="4">
    <source>
        <dbReference type="ARBA" id="ARBA00023033"/>
    </source>
</evidence>
<keyword evidence="4" id="KW-0503">Monooxygenase</keyword>
<dbReference type="InterPro" id="IPR050182">
    <property type="entry name" value="Cytochrome_P450_fam2"/>
</dbReference>
<feature type="binding site" description="axial binding residue" evidence="5">
    <location>
        <position position="348"/>
    </location>
    <ligand>
        <name>heme</name>
        <dbReference type="ChEBI" id="CHEBI:30413"/>
    </ligand>
    <ligandPart>
        <name>Fe</name>
        <dbReference type="ChEBI" id="CHEBI:18248"/>
    </ligandPart>
</feature>
<dbReference type="EMBL" id="JAPWTK010000249">
    <property type="protein sequence ID" value="KAJ8944550.1"/>
    <property type="molecule type" value="Genomic_DNA"/>
</dbReference>
<evidence type="ECO:0000256" key="2">
    <source>
        <dbReference type="ARBA" id="ARBA00022723"/>
    </source>
</evidence>
<keyword evidence="5" id="KW-0349">Heme</keyword>
<comment type="similarity">
    <text evidence="1">Belongs to the cytochrome P450 family.</text>
</comment>
<dbReference type="GO" id="GO:0020037">
    <property type="term" value="F:heme binding"/>
    <property type="evidence" value="ECO:0007669"/>
    <property type="project" value="InterPro"/>
</dbReference>
<dbReference type="InterPro" id="IPR001128">
    <property type="entry name" value="Cyt_P450"/>
</dbReference>
<comment type="caution">
    <text evidence="6">The sequence shown here is derived from an EMBL/GenBank/DDBJ whole genome shotgun (WGS) entry which is preliminary data.</text>
</comment>
<proteinExistence type="inferred from homology"/>
<dbReference type="AlphaFoldDB" id="A0AAV8XZK8"/>
<reference evidence="6" key="1">
    <citation type="journal article" date="2023" name="Insect Mol. Biol.">
        <title>Genome sequencing provides insights into the evolution of gene families encoding plant cell wall-degrading enzymes in longhorned beetles.</title>
        <authorList>
            <person name="Shin N.R."/>
            <person name="Okamura Y."/>
            <person name="Kirsch R."/>
            <person name="Pauchet Y."/>
        </authorList>
    </citation>
    <scope>NUCLEOTIDE SEQUENCE</scope>
    <source>
        <strain evidence="6">AMC_N1</strain>
    </source>
</reference>
<keyword evidence="7" id="KW-1185">Reference proteome</keyword>
<evidence type="ECO:0000256" key="5">
    <source>
        <dbReference type="PIRSR" id="PIRSR602401-1"/>
    </source>
</evidence>
<evidence type="ECO:0000313" key="6">
    <source>
        <dbReference type="EMBL" id="KAJ8944550.1"/>
    </source>
</evidence>
<dbReference type="Gene3D" id="1.10.630.10">
    <property type="entry name" value="Cytochrome P450"/>
    <property type="match status" value="2"/>
</dbReference>
<keyword evidence="4" id="KW-0560">Oxidoreductase</keyword>
<dbReference type="PANTHER" id="PTHR24300">
    <property type="entry name" value="CYTOCHROME P450 508A4-RELATED"/>
    <property type="match status" value="1"/>
</dbReference>
<sequence>MPGTFLTDGGWRMLLEACINHDISISNKASWSVVPSHMKSVHGLCRAGNALAGQLLAAGGTTNIFGLICAEGELWKEQRRFVHHCLRQFGGSKIGVQRKKMESLIMEHVLDFVEHMKTLGDRPVDPLEVLRHNLGSAINIIVFGKCWSRYDETWKWLQSLQEEGTQHIGVAGPLNFLPFLRFLPKFNHTMNFLIDGKRKTHELYQKIIDEQAEWLKKHNPDGICCTWQNTLPFKKGVRSEMQDVLQNRPPSIDDLPHLPLVEASIYETQRIRSVVPVGIPHGAVTDVEVGGFHIPKGTMLVPLQWAIHMNENVWVKPEQFNPWRFVNEEGKVVKGEHFMPYQIGKRMCVGDELARMLLFLFGATIIQNFELTLERYDADLTGECGITLTPKPHRLIFSEIPRQSCSTTISKK</sequence>
<dbReference type="GO" id="GO:0016712">
    <property type="term" value="F:oxidoreductase activity, acting on paired donors, with incorporation or reduction of molecular oxygen, reduced flavin or flavoprotein as one donor, and incorporation of one atom of oxygen"/>
    <property type="evidence" value="ECO:0007669"/>
    <property type="project" value="TreeGrafter"/>
</dbReference>
<evidence type="ECO:0000256" key="1">
    <source>
        <dbReference type="ARBA" id="ARBA00010617"/>
    </source>
</evidence>
<dbReference type="PRINTS" id="PR00463">
    <property type="entry name" value="EP450I"/>
</dbReference>
<dbReference type="GO" id="GO:0005737">
    <property type="term" value="C:cytoplasm"/>
    <property type="evidence" value="ECO:0007669"/>
    <property type="project" value="TreeGrafter"/>
</dbReference>
<protein>
    <recommendedName>
        <fullName evidence="8">Cytochrome P450</fullName>
    </recommendedName>
</protein>
<name>A0AAV8XZK8_9CUCU</name>
<dbReference type="GO" id="GO:0008395">
    <property type="term" value="F:steroid hydroxylase activity"/>
    <property type="evidence" value="ECO:0007669"/>
    <property type="project" value="TreeGrafter"/>
</dbReference>
<evidence type="ECO:0000313" key="7">
    <source>
        <dbReference type="Proteomes" id="UP001162162"/>
    </source>
</evidence>
<dbReference type="PANTHER" id="PTHR24300:SF403">
    <property type="entry name" value="CYTOCHROME P450 306A1"/>
    <property type="match status" value="1"/>
</dbReference>